<dbReference type="PANTHER" id="PTHR43471">
    <property type="entry name" value="ABC TRANSPORTER PERMEASE"/>
    <property type="match status" value="1"/>
</dbReference>
<evidence type="ECO:0000256" key="1">
    <source>
        <dbReference type="SAM" id="Phobius"/>
    </source>
</evidence>
<dbReference type="GO" id="GO:0005886">
    <property type="term" value="C:plasma membrane"/>
    <property type="evidence" value="ECO:0007669"/>
    <property type="project" value="UniProtKB-SubCell"/>
</dbReference>
<feature type="transmembrane region" description="Helical" evidence="1">
    <location>
        <begin position="182"/>
        <end position="205"/>
    </location>
</feature>
<dbReference type="PANTHER" id="PTHR43471:SF12">
    <property type="entry name" value="HYPOTHETICAL MEMBRANE PROTEIN, CONSERVED"/>
    <property type="match status" value="1"/>
</dbReference>
<sequence length="283" mass="30738">MKSWLMNPVLNKEFKLRFRSFKSFLGVLFYVLAIGAIVIGMIFIQSLSNIGGHIDPDSSRSMFIFLAVVQLALILFITPGLTAGVISSERERQTLNILLTTSQSSTGIIFGKLISSISYLLLLVVASLPLYSIVFLFGGISPSQLLMVLGFNVFTVIVYGSIGVLFSTLVRKTIAAMVTTYGVTLFLVGGTALLILLFSSMALGVQGNSVTPTTNPLPYIAAMLNTPIVMIGFIEPTYSEEIQKLAGIDFPLWAAHLICYTLLLIGAVLLSVKKLRVGMKARR</sequence>
<feature type="transmembrane region" description="Helical" evidence="1">
    <location>
        <begin position="250"/>
        <end position="272"/>
    </location>
</feature>
<accession>A0AAX0S4J6</accession>
<dbReference type="Pfam" id="PF12679">
    <property type="entry name" value="ABC2_membrane_2"/>
    <property type="match status" value="1"/>
</dbReference>
<proteinExistence type="predicted"/>
<dbReference type="RefSeq" id="WP_098175370.1">
    <property type="nucleotide sequence ID" value="NZ_NUEQ01000013.1"/>
</dbReference>
<feature type="transmembrane region" description="Helical" evidence="1">
    <location>
        <begin position="21"/>
        <end position="44"/>
    </location>
</feature>
<evidence type="ECO:0000313" key="2">
    <source>
        <dbReference type="EMBL" id="PEJ35103.1"/>
    </source>
</evidence>
<comment type="caution">
    <text evidence="2">The sequence shown here is derived from an EMBL/GenBank/DDBJ whole genome shotgun (WGS) entry which is preliminary data.</text>
</comment>
<keyword evidence="1" id="KW-1133">Transmembrane helix</keyword>
<protein>
    <submittedName>
        <fullName evidence="2">ABC transporter permease</fullName>
    </submittedName>
</protein>
<dbReference type="Proteomes" id="UP000220106">
    <property type="component" value="Unassembled WGS sequence"/>
</dbReference>
<keyword evidence="1" id="KW-0812">Transmembrane</keyword>
<feature type="transmembrane region" description="Helical" evidence="1">
    <location>
        <begin position="146"/>
        <end position="170"/>
    </location>
</feature>
<dbReference type="EMBL" id="NUEQ01000013">
    <property type="protein sequence ID" value="PEJ35103.1"/>
    <property type="molecule type" value="Genomic_DNA"/>
</dbReference>
<name>A0AAX0S4J6_9BACI</name>
<feature type="transmembrane region" description="Helical" evidence="1">
    <location>
        <begin position="119"/>
        <end position="140"/>
    </location>
</feature>
<dbReference type="SUPFAM" id="SSF103473">
    <property type="entry name" value="MFS general substrate transporter"/>
    <property type="match status" value="1"/>
</dbReference>
<dbReference type="GO" id="GO:0140359">
    <property type="term" value="F:ABC-type transporter activity"/>
    <property type="evidence" value="ECO:0007669"/>
    <property type="project" value="InterPro"/>
</dbReference>
<dbReference type="AlphaFoldDB" id="A0AAX0S4J6"/>
<dbReference type="InterPro" id="IPR036259">
    <property type="entry name" value="MFS_trans_sf"/>
</dbReference>
<reference evidence="2 3" key="1">
    <citation type="submission" date="2017-09" db="EMBL/GenBank/DDBJ databases">
        <title>Large-scale bioinformatics analysis of Bacillus genomes uncovers conserved roles of natural products in bacterial physiology.</title>
        <authorList>
            <consortium name="Agbiome Team Llc"/>
            <person name="Bleich R.M."/>
            <person name="Kirk G.J."/>
            <person name="Santa Maria K.C."/>
            <person name="Allen S.E."/>
            <person name="Farag S."/>
            <person name="Shank E.A."/>
            <person name="Bowers A."/>
        </authorList>
    </citation>
    <scope>NUCLEOTIDE SEQUENCE [LARGE SCALE GENOMIC DNA]</scope>
    <source>
        <strain evidence="2 3">AFS003229</strain>
    </source>
</reference>
<feature type="transmembrane region" description="Helical" evidence="1">
    <location>
        <begin position="64"/>
        <end position="86"/>
    </location>
</feature>
<gene>
    <name evidence="2" type="ORF">CN689_07240</name>
</gene>
<evidence type="ECO:0000313" key="3">
    <source>
        <dbReference type="Proteomes" id="UP000220106"/>
    </source>
</evidence>
<organism evidence="2 3">
    <name type="scientific">Peribacillus butanolivorans</name>
    <dbReference type="NCBI Taxonomy" id="421767"/>
    <lineage>
        <taxon>Bacteria</taxon>
        <taxon>Bacillati</taxon>
        <taxon>Bacillota</taxon>
        <taxon>Bacilli</taxon>
        <taxon>Bacillales</taxon>
        <taxon>Bacillaceae</taxon>
        <taxon>Peribacillus</taxon>
    </lineage>
</organism>
<keyword evidence="1" id="KW-0472">Membrane</keyword>